<evidence type="ECO:0000256" key="7">
    <source>
        <dbReference type="ARBA" id="ARBA00022679"/>
    </source>
</evidence>
<evidence type="ECO:0000256" key="9">
    <source>
        <dbReference type="ARBA" id="ARBA00022824"/>
    </source>
</evidence>
<dbReference type="EMBL" id="JAHRIM010070971">
    <property type="protein sequence ID" value="MEQ2273081.1"/>
    <property type="molecule type" value="Genomic_DNA"/>
</dbReference>
<feature type="non-terminal residue" evidence="15">
    <location>
        <position position="1"/>
    </location>
</feature>
<reference evidence="15 16" key="1">
    <citation type="submission" date="2021-06" db="EMBL/GenBank/DDBJ databases">
        <authorList>
            <person name="Palmer J.M."/>
        </authorList>
    </citation>
    <scope>NUCLEOTIDE SEQUENCE [LARGE SCALE GENOMIC DNA]</scope>
    <source>
        <strain evidence="15 16">XR_2019</strain>
        <tissue evidence="15">Muscle</tissue>
    </source>
</reference>
<comment type="subcellular location">
    <subcellularLocation>
        <location evidence="1">Endoplasmic reticulum membrane</location>
        <topology evidence="1">Multi-pass membrane protein</topology>
    </subcellularLocation>
</comment>
<feature type="region of interest" description="Disordered" evidence="14">
    <location>
        <begin position="91"/>
        <end position="173"/>
    </location>
</feature>
<keyword evidence="8" id="KW-0812">Transmembrane</keyword>
<name>A0ABV0WWQ9_9TELE</name>
<accession>A0ABV0WWQ9</accession>
<feature type="compositionally biased region" description="Low complexity" evidence="14">
    <location>
        <begin position="154"/>
        <end position="165"/>
    </location>
</feature>
<dbReference type="EC" id="2.4.1.256" evidence="4"/>
<evidence type="ECO:0000256" key="6">
    <source>
        <dbReference type="ARBA" id="ARBA00022676"/>
    </source>
</evidence>
<comment type="function">
    <text evidence="12">Dol-P-Glc:Glc(2)Man(9)GlcNAc(2)-PP-Dol alpha-1,2-glucosyltransferase that operates in the biosynthetic pathway of dolichol-linked oligosaccharides, the glycan precursors employed in protein asparagine (N)-glycosylation. The assembly of dolichol-linked oligosaccharides begins on the cytosolic side of the endoplasmic reticulum membrane and finishes in its lumen. The sequential addition of sugars to dolichol pyrophosphate produces dolichol-linked oligosaccharides containing fourteen sugars, including two GlcNAcs, nine mannoses and three glucoses. Once assembled, the oligosaccharide is transferred from the lipid to nascent proteins by oligosaccharyltransferases. In the lumen of the endoplasmic reticulum, adds the third and last glucose residue from dolichyl phosphate glucose (Dol-P-Glc) onto the lipid-linked oligosaccharide intermediate Glc(2)Man(9)GlcNAc(2)-PP-Dol to produce Glc(3)Man(9)GlcNAc(2)-PP-Dol.</text>
</comment>
<dbReference type="Proteomes" id="UP001444071">
    <property type="component" value="Unassembled WGS sequence"/>
</dbReference>
<protein>
    <recommendedName>
        <fullName evidence="5">Dol-P-Glc:Glc(2)Man(9)GlcNAc(2)-PP-Dol alpha-1,2-glucosyltransferase</fullName>
        <ecNumber evidence="4">2.4.1.256</ecNumber>
    </recommendedName>
</protein>
<evidence type="ECO:0000256" key="10">
    <source>
        <dbReference type="ARBA" id="ARBA00022989"/>
    </source>
</evidence>
<evidence type="ECO:0000256" key="2">
    <source>
        <dbReference type="ARBA" id="ARBA00004922"/>
    </source>
</evidence>
<evidence type="ECO:0000313" key="16">
    <source>
        <dbReference type="Proteomes" id="UP001444071"/>
    </source>
</evidence>
<comment type="pathway">
    <text evidence="2">Protein modification; protein glycosylation.</text>
</comment>
<dbReference type="InterPro" id="IPR016900">
    <property type="entry name" value="Alg10"/>
</dbReference>
<evidence type="ECO:0000256" key="5">
    <source>
        <dbReference type="ARBA" id="ARBA00018512"/>
    </source>
</evidence>
<gene>
    <name evidence="15" type="ORF">XENORESO_021491</name>
</gene>
<keyword evidence="16" id="KW-1185">Reference proteome</keyword>
<feature type="compositionally biased region" description="Basic residues" evidence="14">
    <location>
        <begin position="141"/>
        <end position="153"/>
    </location>
</feature>
<dbReference type="PANTHER" id="PTHR12989">
    <property type="entry name" value="ALPHA-1,2-GLUCOSYLTRANSFERASE ALG10"/>
    <property type="match status" value="1"/>
</dbReference>
<dbReference type="Pfam" id="PF04922">
    <property type="entry name" value="DIE2_ALG10"/>
    <property type="match status" value="1"/>
</dbReference>
<evidence type="ECO:0000256" key="11">
    <source>
        <dbReference type="ARBA" id="ARBA00023136"/>
    </source>
</evidence>
<evidence type="ECO:0000256" key="14">
    <source>
        <dbReference type="SAM" id="MobiDB-lite"/>
    </source>
</evidence>
<evidence type="ECO:0000256" key="12">
    <source>
        <dbReference type="ARBA" id="ARBA00044727"/>
    </source>
</evidence>
<keyword evidence="10" id="KW-1133">Transmembrane helix</keyword>
<evidence type="ECO:0000256" key="1">
    <source>
        <dbReference type="ARBA" id="ARBA00004477"/>
    </source>
</evidence>
<keyword evidence="6" id="KW-0328">Glycosyltransferase</keyword>
<proteinExistence type="inferred from homology"/>
<evidence type="ECO:0000256" key="8">
    <source>
        <dbReference type="ARBA" id="ARBA00022692"/>
    </source>
</evidence>
<dbReference type="PANTHER" id="PTHR12989:SF10">
    <property type="entry name" value="DOL-P-GLC:GLC(2)MAN(9)GLCNAC(2)-PP-DOL ALPHA-1,2-GLUCOSYLTRANSFERASE-RELATED"/>
    <property type="match status" value="1"/>
</dbReference>
<comment type="caution">
    <text evidence="15">The sequence shown here is derived from an EMBL/GenBank/DDBJ whole genome shotgun (WGS) entry which is preliminary data.</text>
</comment>
<sequence>LPTVCSVLFRQTNIIWVAFCAGTLVATKMDEAWRTEHTKKRDEKSPPSQVPLSFSGAKKVMVFSLEFLTSPGHVKAVLQVAWPYAVAEGEGNKKRTTISRKEANMSKALVRRNSSKQGLQNLMRLTAQRSIEDAEEVERERRRKARESLRRRNSGSTPENSSPESEAPEESNT</sequence>
<evidence type="ECO:0000256" key="4">
    <source>
        <dbReference type="ARBA" id="ARBA00011967"/>
    </source>
</evidence>
<keyword evidence="7" id="KW-0808">Transferase</keyword>
<evidence type="ECO:0000256" key="13">
    <source>
        <dbReference type="ARBA" id="ARBA00048064"/>
    </source>
</evidence>
<evidence type="ECO:0000313" key="15">
    <source>
        <dbReference type="EMBL" id="MEQ2273081.1"/>
    </source>
</evidence>
<comment type="similarity">
    <text evidence="3">Belongs to the ALG10 glucosyltransferase family.</text>
</comment>
<organism evidence="15 16">
    <name type="scientific">Xenotaenia resolanae</name>
    <dbReference type="NCBI Taxonomy" id="208358"/>
    <lineage>
        <taxon>Eukaryota</taxon>
        <taxon>Metazoa</taxon>
        <taxon>Chordata</taxon>
        <taxon>Craniata</taxon>
        <taxon>Vertebrata</taxon>
        <taxon>Euteleostomi</taxon>
        <taxon>Actinopterygii</taxon>
        <taxon>Neopterygii</taxon>
        <taxon>Teleostei</taxon>
        <taxon>Neoteleostei</taxon>
        <taxon>Acanthomorphata</taxon>
        <taxon>Ovalentaria</taxon>
        <taxon>Atherinomorphae</taxon>
        <taxon>Cyprinodontiformes</taxon>
        <taxon>Goodeidae</taxon>
        <taxon>Xenotaenia</taxon>
    </lineage>
</organism>
<keyword evidence="9" id="KW-0256">Endoplasmic reticulum</keyword>
<comment type="catalytic activity">
    <reaction evidence="13">
        <text>an alpha-D-Glc-(1-&gt;3)-alpha-D-Glc-(1-&gt;3)-alpha-D-Man-(1-&gt;2)-alpha-D-Man-(1-&gt;2)-alpha-D-Man-(1-&gt;3)-[alpha-D-Man-(1-&gt;2)-alpha-D-Man-(1-&gt;3)-[alpha-D-Man-(1-&gt;2)-alpha-D-Man-(1-&gt;6)]-alpha-D-Man-(1-&gt;6)]-beta-D-Man-(1-&gt;4)-beta-D-GlcNAc-(1-&gt;4)-alpha-D-GlcNAc-diphospho-di-trans,poly-cis-dolichol + a di-trans,poly-cis-dolichyl beta-D-glucosyl phosphate = a alpha-D-Glc-(1-&gt;2)-alpha-D-Glc-(1-&gt;3)-alpha-D-Glc-(1-&gt;3)-alpha-D-Man-(1-&gt;2)-alpha-D-Man-(1-&gt;2)-alpha-D-Man-(1-&gt;3)-[alpha-D-Man-(1-&gt;2)-alpha-D-Man-(1-&gt;3)-[alpha-D-Man-(1-&gt;2)-alpha-D-Man-(1-&gt;6)]-alpha-D-Man-(1-&gt;6)]-beta-D-Man-(1-&gt;4)-beta-D-GlcNAc-(1-&gt;4)-alpha-D-GlcNAc-diphospho-di-trans,poly-cis-dolichol + a di-trans,poly-cis-dolichyl phosphate + H(+)</text>
        <dbReference type="Rhea" id="RHEA:29543"/>
        <dbReference type="Rhea" id="RHEA-COMP:19498"/>
        <dbReference type="Rhea" id="RHEA-COMP:19502"/>
        <dbReference type="Rhea" id="RHEA-COMP:19512"/>
        <dbReference type="Rhea" id="RHEA-COMP:19522"/>
        <dbReference type="ChEBI" id="CHEBI:15378"/>
        <dbReference type="ChEBI" id="CHEBI:57525"/>
        <dbReference type="ChEBI" id="CHEBI:57683"/>
        <dbReference type="ChEBI" id="CHEBI:132522"/>
        <dbReference type="ChEBI" id="CHEBI:132523"/>
        <dbReference type="EC" id="2.4.1.256"/>
    </reaction>
    <physiologicalReaction direction="left-to-right" evidence="13">
        <dbReference type="Rhea" id="RHEA:29544"/>
    </physiologicalReaction>
</comment>
<evidence type="ECO:0000256" key="3">
    <source>
        <dbReference type="ARBA" id="ARBA00010600"/>
    </source>
</evidence>
<keyword evidence="11" id="KW-0472">Membrane</keyword>